<dbReference type="PROSITE" id="PS51257">
    <property type="entry name" value="PROKAR_LIPOPROTEIN"/>
    <property type="match status" value="1"/>
</dbReference>
<dbReference type="EMBL" id="JACEIK010003673">
    <property type="protein sequence ID" value="MCD9642640.1"/>
    <property type="molecule type" value="Genomic_DNA"/>
</dbReference>
<reference evidence="2 3" key="1">
    <citation type="journal article" date="2021" name="BMC Genomics">
        <title>Datura genome reveals duplications of psychoactive alkaloid biosynthetic genes and high mutation rate following tissue culture.</title>
        <authorList>
            <person name="Rajewski A."/>
            <person name="Carter-House D."/>
            <person name="Stajich J."/>
            <person name="Litt A."/>
        </authorList>
    </citation>
    <scope>NUCLEOTIDE SEQUENCE [LARGE SCALE GENOMIC DNA]</scope>
    <source>
        <strain evidence="2">AR-01</strain>
    </source>
</reference>
<keyword evidence="3" id="KW-1185">Reference proteome</keyword>
<sequence>MCRSRCRGRGATRHSLHLAFASASCSLDDVLMRSPLQAFSFADLDNDDEEEDVAMGAMQIDGDDEEEDDDN</sequence>
<evidence type="ECO:0000256" key="1">
    <source>
        <dbReference type="SAM" id="MobiDB-lite"/>
    </source>
</evidence>
<evidence type="ECO:0000313" key="3">
    <source>
        <dbReference type="Proteomes" id="UP000823775"/>
    </source>
</evidence>
<dbReference type="Proteomes" id="UP000823775">
    <property type="component" value="Unassembled WGS sequence"/>
</dbReference>
<protein>
    <submittedName>
        <fullName evidence="2">Uncharacterized protein</fullName>
    </submittedName>
</protein>
<gene>
    <name evidence="2" type="ORF">HAX54_029528</name>
</gene>
<feature type="compositionally biased region" description="Acidic residues" evidence="1">
    <location>
        <begin position="61"/>
        <end position="71"/>
    </location>
</feature>
<proteinExistence type="predicted"/>
<organism evidence="2 3">
    <name type="scientific">Datura stramonium</name>
    <name type="common">Jimsonweed</name>
    <name type="synonym">Common thornapple</name>
    <dbReference type="NCBI Taxonomy" id="4076"/>
    <lineage>
        <taxon>Eukaryota</taxon>
        <taxon>Viridiplantae</taxon>
        <taxon>Streptophyta</taxon>
        <taxon>Embryophyta</taxon>
        <taxon>Tracheophyta</taxon>
        <taxon>Spermatophyta</taxon>
        <taxon>Magnoliopsida</taxon>
        <taxon>eudicotyledons</taxon>
        <taxon>Gunneridae</taxon>
        <taxon>Pentapetalae</taxon>
        <taxon>asterids</taxon>
        <taxon>lamiids</taxon>
        <taxon>Solanales</taxon>
        <taxon>Solanaceae</taxon>
        <taxon>Solanoideae</taxon>
        <taxon>Datureae</taxon>
        <taxon>Datura</taxon>
    </lineage>
</organism>
<accession>A0ABS8V8Y0</accession>
<comment type="caution">
    <text evidence="2">The sequence shown here is derived from an EMBL/GenBank/DDBJ whole genome shotgun (WGS) entry which is preliminary data.</text>
</comment>
<evidence type="ECO:0000313" key="2">
    <source>
        <dbReference type="EMBL" id="MCD9642640.1"/>
    </source>
</evidence>
<name>A0ABS8V8Y0_DATST</name>
<feature type="region of interest" description="Disordered" evidence="1">
    <location>
        <begin position="52"/>
        <end position="71"/>
    </location>
</feature>